<dbReference type="RefSeq" id="WP_304120836.1">
    <property type="nucleotide sequence ID" value="NZ_DYZA01000043.1"/>
</dbReference>
<dbReference type="AlphaFoldDB" id="A0A921DQH9"/>
<reference evidence="1" key="2">
    <citation type="submission" date="2021-09" db="EMBL/GenBank/DDBJ databases">
        <authorList>
            <person name="Gilroy R."/>
        </authorList>
    </citation>
    <scope>NUCLEOTIDE SEQUENCE</scope>
    <source>
        <strain evidence="1">ChiGjej2B2-19336</strain>
    </source>
</reference>
<dbReference type="EMBL" id="DYZA01000043">
    <property type="protein sequence ID" value="HJD96484.1"/>
    <property type="molecule type" value="Genomic_DNA"/>
</dbReference>
<protein>
    <submittedName>
        <fullName evidence="1">Uncharacterized protein</fullName>
    </submittedName>
</protein>
<proteinExistence type="predicted"/>
<sequence length="140" mass="16334">MFHYGRNSADEQDIWLKEHFRSRTAGAEFMLPWTIDLWFGIVTALKSLFTPAEMKTIIEAHKNIVIDTSHLRLTHLLLHVMEQCDRKELYQKYGSSPRSLETKFRQLDDAQASVLILWASAFWRGQTCSAQAMEKYIAVR</sequence>
<evidence type="ECO:0000313" key="1">
    <source>
        <dbReference type="EMBL" id="HJD96484.1"/>
    </source>
</evidence>
<gene>
    <name evidence="1" type="ORF">K8W16_02405</name>
</gene>
<name>A0A921DQH9_9BACT</name>
<reference evidence="1" key="1">
    <citation type="journal article" date="2021" name="PeerJ">
        <title>Extensive microbial diversity within the chicken gut microbiome revealed by metagenomics and culture.</title>
        <authorList>
            <person name="Gilroy R."/>
            <person name="Ravi A."/>
            <person name="Getino M."/>
            <person name="Pursley I."/>
            <person name="Horton D.L."/>
            <person name="Alikhan N.F."/>
            <person name="Baker D."/>
            <person name="Gharbi K."/>
            <person name="Hall N."/>
            <person name="Watson M."/>
            <person name="Adriaenssens E.M."/>
            <person name="Foster-Nyarko E."/>
            <person name="Jarju S."/>
            <person name="Secka A."/>
            <person name="Antonio M."/>
            <person name="Oren A."/>
            <person name="Chaudhuri R.R."/>
            <person name="La Ragione R."/>
            <person name="Hildebrand F."/>
            <person name="Pallen M.J."/>
        </authorList>
    </citation>
    <scope>NUCLEOTIDE SEQUENCE</scope>
    <source>
        <strain evidence="1">ChiGjej2B2-19336</strain>
    </source>
</reference>
<accession>A0A921DQH9</accession>
<organism evidence="1 2">
    <name type="scientific">Mailhella massiliensis</name>
    <dbReference type="NCBI Taxonomy" id="1903261"/>
    <lineage>
        <taxon>Bacteria</taxon>
        <taxon>Pseudomonadati</taxon>
        <taxon>Thermodesulfobacteriota</taxon>
        <taxon>Desulfovibrionia</taxon>
        <taxon>Desulfovibrionales</taxon>
        <taxon>Desulfovibrionaceae</taxon>
        <taxon>Mailhella</taxon>
    </lineage>
</organism>
<dbReference type="Proteomes" id="UP000698963">
    <property type="component" value="Unassembled WGS sequence"/>
</dbReference>
<evidence type="ECO:0000313" key="2">
    <source>
        <dbReference type="Proteomes" id="UP000698963"/>
    </source>
</evidence>
<comment type="caution">
    <text evidence="1">The sequence shown here is derived from an EMBL/GenBank/DDBJ whole genome shotgun (WGS) entry which is preliminary data.</text>
</comment>